<evidence type="ECO:0000313" key="3">
    <source>
        <dbReference type="Proteomes" id="UP000177167"/>
    </source>
</evidence>
<dbReference type="AlphaFoldDB" id="A0A1F8FB16"/>
<organism evidence="2 3">
    <name type="scientific">Candidatus Yanofskybacteria bacterium RIFCSPHIGHO2_02_FULL_41_11</name>
    <dbReference type="NCBI Taxonomy" id="1802675"/>
    <lineage>
        <taxon>Bacteria</taxon>
        <taxon>Candidatus Yanofskyibacteriota</taxon>
    </lineage>
</organism>
<name>A0A1F8FB16_9BACT</name>
<feature type="region of interest" description="Disordered" evidence="1">
    <location>
        <begin position="43"/>
        <end position="74"/>
    </location>
</feature>
<dbReference type="Proteomes" id="UP000177167">
    <property type="component" value="Unassembled WGS sequence"/>
</dbReference>
<dbReference type="EMBL" id="MGJP01000008">
    <property type="protein sequence ID" value="OGN10391.1"/>
    <property type="molecule type" value="Genomic_DNA"/>
</dbReference>
<comment type="caution">
    <text evidence="2">The sequence shown here is derived from an EMBL/GenBank/DDBJ whole genome shotgun (WGS) entry which is preliminary data.</text>
</comment>
<gene>
    <name evidence="2" type="ORF">A3J46_02120</name>
</gene>
<accession>A0A1F8FB16</accession>
<evidence type="ECO:0000256" key="1">
    <source>
        <dbReference type="SAM" id="MobiDB-lite"/>
    </source>
</evidence>
<feature type="compositionally biased region" description="Polar residues" evidence="1">
    <location>
        <begin position="49"/>
        <end position="62"/>
    </location>
</feature>
<evidence type="ECO:0000313" key="2">
    <source>
        <dbReference type="EMBL" id="OGN10391.1"/>
    </source>
</evidence>
<feature type="compositionally biased region" description="Basic and acidic residues" evidence="1">
    <location>
        <begin position="63"/>
        <end position="74"/>
    </location>
</feature>
<sequence>MGTASLSREEVPMSEAGYEFECKKLPYWIVNARTREFIAGARNEDDARQSASKLNRAAQSAQTDERYQAIERPQ</sequence>
<reference evidence="2 3" key="1">
    <citation type="journal article" date="2016" name="Nat. Commun.">
        <title>Thousands of microbial genomes shed light on interconnected biogeochemical processes in an aquifer system.</title>
        <authorList>
            <person name="Anantharaman K."/>
            <person name="Brown C.T."/>
            <person name="Hug L.A."/>
            <person name="Sharon I."/>
            <person name="Castelle C.J."/>
            <person name="Probst A.J."/>
            <person name="Thomas B.C."/>
            <person name="Singh A."/>
            <person name="Wilkins M.J."/>
            <person name="Karaoz U."/>
            <person name="Brodie E.L."/>
            <person name="Williams K.H."/>
            <person name="Hubbard S.S."/>
            <person name="Banfield J.F."/>
        </authorList>
    </citation>
    <scope>NUCLEOTIDE SEQUENCE [LARGE SCALE GENOMIC DNA]</scope>
</reference>
<proteinExistence type="predicted"/>
<protein>
    <submittedName>
        <fullName evidence="2">Uncharacterized protein</fullName>
    </submittedName>
</protein>